<dbReference type="PANTHER" id="PTHR36452">
    <property type="entry name" value="CHROMOSOME 12, WHOLE GENOME SHOTGUN SEQUENCE"/>
    <property type="match status" value="1"/>
</dbReference>
<dbReference type="NCBIfam" id="TIGR02453">
    <property type="entry name" value="TIGR02453 family protein"/>
    <property type="match status" value="1"/>
</dbReference>
<proteinExistence type="predicted"/>
<dbReference type="Pfam" id="PF09365">
    <property type="entry name" value="DUF2461"/>
    <property type="match status" value="1"/>
</dbReference>
<accession>A0A9E2W7G3</accession>
<name>A0A9E2W7G3_9BACT</name>
<dbReference type="RefSeq" id="WP_217790252.1">
    <property type="nucleotide sequence ID" value="NZ_JAHSPG010000002.1"/>
</dbReference>
<dbReference type="InterPro" id="IPR015996">
    <property type="entry name" value="UCP028451"/>
</dbReference>
<dbReference type="InterPro" id="IPR012808">
    <property type="entry name" value="CHP02453"/>
</dbReference>
<protein>
    <submittedName>
        <fullName evidence="1">DUF2461 domain-containing protein</fullName>
    </submittedName>
</protein>
<dbReference type="AlphaFoldDB" id="A0A9E2W7G3"/>
<evidence type="ECO:0000313" key="1">
    <source>
        <dbReference type="EMBL" id="MBV4356626.1"/>
    </source>
</evidence>
<evidence type="ECO:0000313" key="2">
    <source>
        <dbReference type="Proteomes" id="UP000812270"/>
    </source>
</evidence>
<comment type="caution">
    <text evidence="1">The sequence shown here is derived from an EMBL/GenBank/DDBJ whole genome shotgun (WGS) entry which is preliminary data.</text>
</comment>
<sequence>MLSENTLSFLKKLQKNNNKEWFDKNRALYDEAKQDFENLVEQLITMIGKDEEEISLLKPKDCTFRINRDIRFSKDKTPYKTNMGAYIVRGGKKSVYAGYYFHCEPGKSFVGGGLWMPQPAELKKVRQEIDYCWDEFKSIVQNKKFKSVYGDLSRDAEYTLAKVPRDYDKDNPAAEFLKLKSLVGLHNVADNDVTSKALVKKLGDAFTTLKPVIDFINRSLE</sequence>
<dbReference type="EMBL" id="JAHSPG010000002">
    <property type="protein sequence ID" value="MBV4356626.1"/>
    <property type="molecule type" value="Genomic_DNA"/>
</dbReference>
<reference evidence="1" key="1">
    <citation type="submission" date="2021-06" db="EMBL/GenBank/DDBJ databases">
        <authorList>
            <person name="Huq M.A."/>
        </authorList>
    </citation>
    <scope>NUCLEOTIDE SEQUENCE</scope>
    <source>
        <strain evidence="1">MAH-26</strain>
    </source>
</reference>
<gene>
    <name evidence="1" type="ORF">KTO63_05645</name>
</gene>
<dbReference type="Proteomes" id="UP000812270">
    <property type="component" value="Unassembled WGS sequence"/>
</dbReference>
<keyword evidence="2" id="KW-1185">Reference proteome</keyword>
<dbReference type="PANTHER" id="PTHR36452:SF1">
    <property type="entry name" value="DUF2461 DOMAIN-CONTAINING PROTEIN"/>
    <property type="match status" value="1"/>
</dbReference>
<organism evidence="1 2">
    <name type="scientific">Pinibacter aurantiacus</name>
    <dbReference type="NCBI Taxonomy" id="2851599"/>
    <lineage>
        <taxon>Bacteria</taxon>
        <taxon>Pseudomonadati</taxon>
        <taxon>Bacteroidota</taxon>
        <taxon>Chitinophagia</taxon>
        <taxon>Chitinophagales</taxon>
        <taxon>Chitinophagaceae</taxon>
        <taxon>Pinibacter</taxon>
    </lineage>
</organism>
<dbReference type="PIRSF" id="PIRSF028451">
    <property type="entry name" value="UCP028451"/>
    <property type="match status" value="1"/>
</dbReference>